<reference evidence="2" key="1">
    <citation type="submission" date="2025-08" db="UniProtKB">
        <authorList>
            <consortium name="Ensembl"/>
        </authorList>
    </citation>
    <scope>IDENTIFICATION</scope>
</reference>
<dbReference type="GO" id="GO:0006355">
    <property type="term" value="P:regulation of DNA-templated transcription"/>
    <property type="evidence" value="ECO:0007669"/>
    <property type="project" value="InterPro"/>
</dbReference>
<dbReference type="GeneTree" id="ENSGT01150000287110"/>
<dbReference type="InterPro" id="IPR036051">
    <property type="entry name" value="KRAB_dom_sf"/>
</dbReference>
<evidence type="ECO:0000313" key="2">
    <source>
        <dbReference type="Ensembl" id="ENSCPBP00000010102.1"/>
    </source>
</evidence>
<dbReference type="SUPFAM" id="SSF109640">
    <property type="entry name" value="KRAB domain (Kruppel-associated box)"/>
    <property type="match status" value="1"/>
</dbReference>
<dbReference type="PANTHER" id="PTHR23232">
    <property type="entry name" value="KRAB DOMAIN C2H2 ZINC FINGER"/>
    <property type="match status" value="1"/>
</dbReference>
<proteinExistence type="predicted"/>
<dbReference type="PROSITE" id="PS50805">
    <property type="entry name" value="KRAB"/>
    <property type="match status" value="1"/>
</dbReference>
<dbReference type="Ensembl" id="ENSCPBT00000012120.1">
    <property type="protein sequence ID" value="ENSCPBP00000010102.1"/>
    <property type="gene ID" value="ENSCPBG00000007773.1"/>
</dbReference>
<organism evidence="2 3">
    <name type="scientific">Chrysemys picta bellii</name>
    <name type="common">Western painted turtle</name>
    <name type="synonym">Emys bellii</name>
    <dbReference type="NCBI Taxonomy" id="8478"/>
    <lineage>
        <taxon>Eukaryota</taxon>
        <taxon>Metazoa</taxon>
        <taxon>Chordata</taxon>
        <taxon>Craniata</taxon>
        <taxon>Vertebrata</taxon>
        <taxon>Euteleostomi</taxon>
        <taxon>Archelosauria</taxon>
        <taxon>Testudinata</taxon>
        <taxon>Testudines</taxon>
        <taxon>Cryptodira</taxon>
        <taxon>Durocryptodira</taxon>
        <taxon>Testudinoidea</taxon>
        <taxon>Emydidae</taxon>
        <taxon>Chrysemys</taxon>
    </lineage>
</organism>
<sequence length="106" mass="12084">MTYEGRLKKLCLEEELSLHPLTLVFSLCSEWGGGGTLTASHPELLFGSCPPRMRSLIFEEVAVYFTREQWALLDPTQRALYRDVMQENYENVTLLGKVSNISCLLK</sequence>
<evidence type="ECO:0000259" key="1">
    <source>
        <dbReference type="PROSITE" id="PS50805"/>
    </source>
</evidence>
<reference evidence="2" key="2">
    <citation type="submission" date="2025-09" db="UniProtKB">
        <authorList>
            <consortium name="Ensembl"/>
        </authorList>
    </citation>
    <scope>IDENTIFICATION</scope>
</reference>
<dbReference type="Pfam" id="PF01352">
    <property type="entry name" value="KRAB"/>
    <property type="match status" value="1"/>
</dbReference>
<dbReference type="InterPro" id="IPR001909">
    <property type="entry name" value="KRAB"/>
</dbReference>
<evidence type="ECO:0000313" key="3">
    <source>
        <dbReference type="Proteomes" id="UP000694380"/>
    </source>
</evidence>
<dbReference type="AlphaFoldDB" id="A0A8C3FLA6"/>
<dbReference type="SMART" id="SM00349">
    <property type="entry name" value="KRAB"/>
    <property type="match status" value="1"/>
</dbReference>
<dbReference type="InterPro" id="IPR050169">
    <property type="entry name" value="Krueppel_C2H2_ZnF"/>
</dbReference>
<dbReference type="CDD" id="cd07765">
    <property type="entry name" value="KRAB_A-box"/>
    <property type="match status" value="1"/>
</dbReference>
<dbReference type="PANTHER" id="PTHR23232:SF142">
    <property type="entry name" value="GASTRULA ZINC FINGER PROTEIN XLCGF57.1-LIKE-RELATED"/>
    <property type="match status" value="1"/>
</dbReference>
<name>A0A8C3FLA6_CHRPI</name>
<feature type="domain" description="KRAB" evidence="1">
    <location>
        <begin position="56"/>
        <end position="106"/>
    </location>
</feature>
<protein>
    <recommendedName>
        <fullName evidence="1">KRAB domain-containing protein</fullName>
    </recommendedName>
</protein>
<dbReference type="Proteomes" id="UP000694380">
    <property type="component" value="Unplaced"/>
</dbReference>
<keyword evidence="3" id="KW-1185">Reference proteome</keyword>
<dbReference type="Gene3D" id="6.10.140.140">
    <property type="match status" value="1"/>
</dbReference>
<accession>A0A8C3FLA6</accession>